<keyword evidence="4" id="KW-0547">Nucleotide-binding</keyword>
<dbReference type="Pfam" id="PF00005">
    <property type="entry name" value="ABC_tran"/>
    <property type="match status" value="1"/>
</dbReference>
<evidence type="ECO:0000256" key="5">
    <source>
        <dbReference type="ARBA" id="ARBA00022840"/>
    </source>
</evidence>
<proteinExistence type="inferred from homology"/>
<dbReference type="GO" id="GO:0015421">
    <property type="term" value="F:ABC-type oligopeptide transporter activity"/>
    <property type="evidence" value="ECO:0007669"/>
    <property type="project" value="TreeGrafter"/>
</dbReference>
<evidence type="ECO:0000256" key="6">
    <source>
        <dbReference type="ARBA" id="ARBA00022989"/>
    </source>
</evidence>
<keyword evidence="6" id="KW-1133">Transmembrane helix</keyword>
<evidence type="ECO:0000313" key="9">
    <source>
        <dbReference type="Proteomes" id="UP000070376"/>
    </source>
</evidence>
<dbReference type="InterPro" id="IPR036640">
    <property type="entry name" value="ABC1_TM_sf"/>
</dbReference>
<dbReference type="InterPro" id="IPR027417">
    <property type="entry name" value="P-loop_NTPase"/>
</dbReference>
<dbReference type="PATRIC" id="fig|1398.22.peg.1868"/>
<keyword evidence="5 8" id="KW-0067">ATP-binding</keyword>
<dbReference type="Proteomes" id="UP000070376">
    <property type="component" value="Unassembled WGS sequence"/>
</dbReference>
<dbReference type="Gene3D" id="3.40.50.300">
    <property type="entry name" value="P-loop containing nucleotide triphosphate hydrolases"/>
    <property type="match status" value="1"/>
</dbReference>
<dbReference type="SUPFAM" id="SSF52540">
    <property type="entry name" value="P-loop containing nucleoside triphosphate hydrolases"/>
    <property type="match status" value="1"/>
</dbReference>
<dbReference type="RefSeq" id="WP_061086815.1">
    <property type="nucleotide sequence ID" value="NZ_CP026649.1"/>
</dbReference>
<dbReference type="FunFam" id="3.40.50.300:FF:000218">
    <property type="entry name" value="Multidrug ABC transporter ATP-binding protein"/>
    <property type="match status" value="1"/>
</dbReference>
<dbReference type="AlphaFoldDB" id="A0A133KQK8"/>
<dbReference type="SMART" id="SM00382">
    <property type="entry name" value="AAA"/>
    <property type="match status" value="1"/>
</dbReference>
<dbReference type="CDD" id="cd18551">
    <property type="entry name" value="ABC_6TM_LmrA_like"/>
    <property type="match status" value="1"/>
</dbReference>
<evidence type="ECO:0000256" key="3">
    <source>
        <dbReference type="ARBA" id="ARBA00022692"/>
    </source>
</evidence>
<dbReference type="PROSITE" id="PS50929">
    <property type="entry name" value="ABC_TM1F"/>
    <property type="match status" value="1"/>
</dbReference>
<evidence type="ECO:0000256" key="7">
    <source>
        <dbReference type="ARBA" id="ARBA00023136"/>
    </source>
</evidence>
<dbReference type="EMBL" id="LRPN01000067">
    <property type="protein sequence ID" value="KWZ81851.1"/>
    <property type="molecule type" value="Genomic_DNA"/>
</dbReference>
<reference evidence="9" key="1">
    <citation type="submission" date="2016-01" db="EMBL/GenBank/DDBJ databases">
        <authorList>
            <person name="Mitreva M."/>
            <person name="Pepin K.H."/>
            <person name="Mihindukulasuriya K.A."/>
            <person name="Fulton R."/>
            <person name="Fronick C."/>
            <person name="O'Laughlin M."/>
            <person name="Miner T."/>
            <person name="Herter B."/>
            <person name="Rosa B.A."/>
            <person name="Cordes M."/>
            <person name="Tomlinson C."/>
            <person name="Wollam A."/>
            <person name="Palsikar V.B."/>
            <person name="Mardis E.R."/>
            <person name="Wilson R.K."/>
        </authorList>
    </citation>
    <scope>NUCLEOTIDE SEQUENCE [LARGE SCALE GENOMIC DNA]</scope>
    <source>
        <strain evidence="9">GED7749B</strain>
    </source>
</reference>
<evidence type="ECO:0000256" key="1">
    <source>
        <dbReference type="ARBA" id="ARBA00004651"/>
    </source>
</evidence>
<comment type="similarity">
    <text evidence="2">Belongs to the ABC transporter superfamily.</text>
</comment>
<dbReference type="InterPro" id="IPR011527">
    <property type="entry name" value="ABC1_TM_dom"/>
</dbReference>
<dbReference type="PANTHER" id="PTHR43394:SF1">
    <property type="entry name" value="ATP-BINDING CASSETTE SUB-FAMILY B MEMBER 10, MITOCHONDRIAL"/>
    <property type="match status" value="1"/>
</dbReference>
<accession>A0A133KQK8</accession>
<dbReference type="PANTHER" id="PTHR43394">
    <property type="entry name" value="ATP-DEPENDENT PERMEASE MDL1, MITOCHONDRIAL"/>
    <property type="match status" value="1"/>
</dbReference>
<dbReference type="GO" id="GO:0005524">
    <property type="term" value="F:ATP binding"/>
    <property type="evidence" value="ECO:0007669"/>
    <property type="project" value="UniProtKB-KW"/>
</dbReference>
<evidence type="ECO:0000256" key="2">
    <source>
        <dbReference type="ARBA" id="ARBA00005417"/>
    </source>
</evidence>
<name>A0A133KQK8_HEYCO</name>
<dbReference type="GO" id="GO:0005886">
    <property type="term" value="C:plasma membrane"/>
    <property type="evidence" value="ECO:0007669"/>
    <property type="project" value="UniProtKB-SubCell"/>
</dbReference>
<dbReference type="InterPro" id="IPR017871">
    <property type="entry name" value="ABC_transporter-like_CS"/>
</dbReference>
<keyword evidence="7" id="KW-0472">Membrane</keyword>
<dbReference type="GO" id="GO:0016887">
    <property type="term" value="F:ATP hydrolysis activity"/>
    <property type="evidence" value="ECO:0007669"/>
    <property type="project" value="InterPro"/>
</dbReference>
<organism evidence="8 9">
    <name type="scientific">Heyndrickxia coagulans</name>
    <name type="common">Weizmannia coagulans</name>
    <dbReference type="NCBI Taxonomy" id="1398"/>
    <lineage>
        <taxon>Bacteria</taxon>
        <taxon>Bacillati</taxon>
        <taxon>Bacillota</taxon>
        <taxon>Bacilli</taxon>
        <taxon>Bacillales</taxon>
        <taxon>Bacillaceae</taxon>
        <taxon>Heyndrickxia</taxon>
    </lineage>
</organism>
<protein>
    <submittedName>
        <fullName evidence="8">ABC transporter, ATP-binding protein</fullName>
    </submittedName>
</protein>
<dbReference type="SUPFAM" id="SSF90123">
    <property type="entry name" value="ABC transporter transmembrane region"/>
    <property type="match status" value="1"/>
</dbReference>
<evidence type="ECO:0000256" key="4">
    <source>
        <dbReference type="ARBA" id="ARBA00022741"/>
    </source>
</evidence>
<dbReference type="Pfam" id="PF00664">
    <property type="entry name" value="ABC_membrane"/>
    <property type="match status" value="1"/>
</dbReference>
<keyword evidence="3" id="KW-0812">Transmembrane</keyword>
<dbReference type="PROSITE" id="PS00211">
    <property type="entry name" value="ABC_TRANSPORTER_1"/>
    <property type="match status" value="1"/>
</dbReference>
<dbReference type="InterPro" id="IPR003439">
    <property type="entry name" value="ABC_transporter-like_ATP-bd"/>
</dbReference>
<sequence length="581" mass="65116">MNDNNNGSSLSFVDIIKTTKPSKILFFSASVLSLLGCVISLTVPLLIERLIDQLKSNIDIKLIVWIIAFSLLESVASSISQFLLSVSAEKVIFNLREALWNKTLQLPMKYYQKNKSEELVSRLTNDTTTVASIVTDEMVDLISSFFTLCVSIVILLFLDIPMTLALIIVVPLSLFIIIPFGKRFGEIAYKSQDRISELTMFSSQILRNIKIVKSFGAETKELQSGKDKFYSLYKLGVKSSILNAVIGPFLGTFGFLLLISVVGLGALRVSNGDISIGKLVAFIIYLFQVIAPFININMFFTSYQEAKGSLKRIFEILNEDVEPDHFLTNSVKNKNSFNTLILSHITFSYHEEQVLKDISFHVNKGEIVALIGESGAGKSTIFNLIERFYEPQSGEMYLDHVSFREVEPGLWRQSFSYVPQDSQLFDGTVKDNITYGLSSVTEEEIVHAAKLANAHDFILALPDGYGSEIGEYGNRLSSGQKQRIAIARAFLRKPDFILMDESTANLDSESEYLLQDSLKHLSEHVGVILIAHRLSTIMNTDRILVLENGKITGDGKHETLYQTNAYYRNLIQHQGLNKNQS</sequence>
<dbReference type="Gene3D" id="1.20.1560.10">
    <property type="entry name" value="ABC transporter type 1, transmembrane domain"/>
    <property type="match status" value="1"/>
</dbReference>
<comment type="caution">
    <text evidence="8">The sequence shown here is derived from an EMBL/GenBank/DDBJ whole genome shotgun (WGS) entry which is preliminary data.</text>
</comment>
<dbReference type="PROSITE" id="PS50893">
    <property type="entry name" value="ABC_TRANSPORTER_2"/>
    <property type="match status" value="1"/>
</dbReference>
<evidence type="ECO:0000313" key="8">
    <source>
        <dbReference type="EMBL" id="KWZ81851.1"/>
    </source>
</evidence>
<comment type="subcellular location">
    <subcellularLocation>
        <location evidence="1">Cell membrane</location>
        <topology evidence="1">Multi-pass membrane protein</topology>
    </subcellularLocation>
</comment>
<gene>
    <name evidence="8" type="ORF">HMPREF3213_01864</name>
</gene>
<dbReference type="InterPro" id="IPR039421">
    <property type="entry name" value="Type_1_exporter"/>
</dbReference>
<dbReference type="InterPro" id="IPR003593">
    <property type="entry name" value="AAA+_ATPase"/>
</dbReference>